<dbReference type="Pfam" id="PF00171">
    <property type="entry name" value="Aldedh"/>
    <property type="match status" value="1"/>
</dbReference>
<gene>
    <name evidence="3" type="ORF">NM04_25505</name>
</gene>
<reference evidence="3" key="1">
    <citation type="submission" date="2014-10" db="EMBL/GenBank/DDBJ databases">
        <title>Massilia sp. genome.</title>
        <authorList>
            <person name="Xu B."/>
            <person name="Dai L."/>
            <person name="Huang Z."/>
        </authorList>
    </citation>
    <scope>NUCLEOTIDE SEQUENCE [LARGE SCALE GENOMIC DNA]</scope>
    <source>
        <strain evidence="3">CFS-1</strain>
    </source>
</reference>
<dbReference type="Gene3D" id="3.40.605.10">
    <property type="entry name" value="Aldehyde Dehydrogenase, Chain A, domain 1"/>
    <property type="match status" value="1"/>
</dbReference>
<dbReference type="InterPro" id="IPR016162">
    <property type="entry name" value="Ald_DH_N"/>
</dbReference>
<accession>A0A422QDC7</accession>
<dbReference type="EMBL" id="JSAB01000423">
    <property type="protein sequence ID" value="RNF28007.1"/>
    <property type="molecule type" value="Genomic_DNA"/>
</dbReference>
<dbReference type="InterPro" id="IPR016161">
    <property type="entry name" value="Ald_DH/histidinol_DH"/>
</dbReference>
<dbReference type="InterPro" id="IPR047110">
    <property type="entry name" value="GABD/Sad-like"/>
</dbReference>
<feature type="domain" description="Aldehyde dehydrogenase" evidence="2">
    <location>
        <begin position="2"/>
        <end position="48"/>
    </location>
</feature>
<comment type="caution">
    <text evidence="3">The sequence shown here is derived from an EMBL/GenBank/DDBJ whole genome shotgun (WGS) entry which is preliminary data.</text>
</comment>
<evidence type="ECO:0000313" key="3">
    <source>
        <dbReference type="EMBL" id="RNF28007.1"/>
    </source>
</evidence>
<dbReference type="SUPFAM" id="SSF53720">
    <property type="entry name" value="ALDH-like"/>
    <property type="match status" value="1"/>
</dbReference>
<dbReference type="PANTHER" id="PTHR43217">
    <property type="entry name" value="SUCCINATE SEMIALDEHYDE DEHYDROGENASE [NAD(P)+] SAD"/>
    <property type="match status" value="1"/>
</dbReference>
<dbReference type="PANTHER" id="PTHR43217:SF2">
    <property type="entry name" value="SUCCINATE-SEMIALDEHYDE DEHYDROGENASE [NADP(+)]"/>
    <property type="match status" value="1"/>
</dbReference>
<dbReference type="Proteomes" id="UP000283254">
    <property type="component" value="Unassembled WGS sequence"/>
</dbReference>
<feature type="non-terminal residue" evidence="3">
    <location>
        <position position="1"/>
    </location>
</feature>
<evidence type="ECO:0000259" key="2">
    <source>
        <dbReference type="Pfam" id="PF00171"/>
    </source>
</evidence>
<evidence type="ECO:0000313" key="4">
    <source>
        <dbReference type="Proteomes" id="UP000283254"/>
    </source>
</evidence>
<keyword evidence="4" id="KW-1185">Reference proteome</keyword>
<dbReference type="GO" id="GO:0004777">
    <property type="term" value="F:succinate-semialdehyde dehydrogenase (NAD+) activity"/>
    <property type="evidence" value="ECO:0007669"/>
    <property type="project" value="TreeGrafter"/>
</dbReference>
<evidence type="ECO:0000256" key="1">
    <source>
        <dbReference type="ARBA" id="ARBA00023002"/>
    </source>
</evidence>
<dbReference type="AlphaFoldDB" id="A0A422QDC7"/>
<dbReference type="RefSeq" id="WP_123072121.1">
    <property type="nucleotide sequence ID" value="NZ_JSAB01000423.1"/>
</dbReference>
<dbReference type="InterPro" id="IPR015590">
    <property type="entry name" value="Aldehyde_DH_dom"/>
</dbReference>
<sequence length="68" mass="7505">AGLVEERAEELARILVKEMGKRISEARAEVQTTAAIARYYAENGEKFLALHKLDTPRATPGSNTTCWA</sequence>
<name>A0A422QDC7_9BURK</name>
<dbReference type="OrthoDB" id="6882680at2"/>
<keyword evidence="1" id="KW-0560">Oxidoreductase</keyword>
<proteinExistence type="predicted"/>
<protein>
    <recommendedName>
        <fullName evidence="2">Aldehyde dehydrogenase domain-containing protein</fullName>
    </recommendedName>
</protein>
<organism evidence="3 4">
    <name type="scientific">Massilia aurea</name>
    <dbReference type="NCBI Taxonomy" id="373040"/>
    <lineage>
        <taxon>Bacteria</taxon>
        <taxon>Pseudomonadati</taxon>
        <taxon>Pseudomonadota</taxon>
        <taxon>Betaproteobacteria</taxon>
        <taxon>Burkholderiales</taxon>
        <taxon>Oxalobacteraceae</taxon>
        <taxon>Telluria group</taxon>
        <taxon>Massilia</taxon>
    </lineage>
</organism>